<evidence type="ECO:0000259" key="2">
    <source>
        <dbReference type="Pfam" id="PF01266"/>
    </source>
</evidence>
<sequence length="385" mass="41486">MSRQSHVVIGAGVIGSSLAYQLAAGGHEVTIVDAGEAGHGTTSASFAWVNSNGKTPQAYADLNMLGMRAHARQAREFGGRSWFHQTGNVQIVHDAEAMAVLEAKIDRLRDWDYPVERLTPDRLASLEPSLTLHNPAGGAFYPDEGWIDTQLMCSSLIEAAIRLGATFLPFHTVTHLTSTGQAIATTGDGTETELSTDVTTLTAGNGIKRIAESIGVDFPIMPTTTSIAASGRTPEEHPTVGMTCTTTPTPARLEHIIHTSDVSLRPAVNGGITLTDHSTASRWDIHDPALWQVPDLLLDRARRLLPELETAHIDTVKLGNRVLPNDGVTIADWVDPDRHVFAIATHSGVTLAAYLAETIANELTTGTRTPALEQFRLDRFQEATR</sequence>
<dbReference type="Pfam" id="PF01266">
    <property type="entry name" value="DAO"/>
    <property type="match status" value="1"/>
</dbReference>
<dbReference type="GO" id="GO:0005737">
    <property type="term" value="C:cytoplasm"/>
    <property type="evidence" value="ECO:0007669"/>
    <property type="project" value="TreeGrafter"/>
</dbReference>
<evidence type="ECO:0000313" key="4">
    <source>
        <dbReference type="Proteomes" id="UP000539111"/>
    </source>
</evidence>
<dbReference type="Proteomes" id="UP000539111">
    <property type="component" value="Unassembled WGS sequence"/>
</dbReference>
<dbReference type="GO" id="GO:0016491">
    <property type="term" value="F:oxidoreductase activity"/>
    <property type="evidence" value="ECO:0007669"/>
    <property type="project" value="UniProtKB-KW"/>
</dbReference>
<dbReference type="AlphaFoldDB" id="A0A7Z0ACC2"/>
<dbReference type="Gene3D" id="3.50.50.60">
    <property type="entry name" value="FAD/NAD(P)-binding domain"/>
    <property type="match status" value="1"/>
</dbReference>
<proteinExistence type="predicted"/>
<comment type="caution">
    <text evidence="3">The sequence shown here is derived from an EMBL/GenBank/DDBJ whole genome shotgun (WGS) entry which is preliminary data.</text>
</comment>
<keyword evidence="4" id="KW-1185">Reference proteome</keyword>
<accession>A0A7Z0ACC2</accession>
<name>A0A7Z0ACC2_9MICO</name>
<dbReference type="Gene3D" id="3.30.9.10">
    <property type="entry name" value="D-Amino Acid Oxidase, subunit A, domain 2"/>
    <property type="match status" value="1"/>
</dbReference>
<dbReference type="InterPro" id="IPR006076">
    <property type="entry name" value="FAD-dep_OxRdtase"/>
</dbReference>
<gene>
    <name evidence="3" type="ORF">BJY26_001414</name>
</gene>
<dbReference type="PANTHER" id="PTHR13847:SF289">
    <property type="entry name" value="GLYCINE OXIDASE"/>
    <property type="match status" value="1"/>
</dbReference>
<dbReference type="InterPro" id="IPR036188">
    <property type="entry name" value="FAD/NAD-bd_sf"/>
</dbReference>
<protein>
    <submittedName>
        <fullName evidence="3">Glycine/D-amino acid oxidase-like deaminating enzyme</fullName>
    </submittedName>
</protein>
<evidence type="ECO:0000256" key="1">
    <source>
        <dbReference type="ARBA" id="ARBA00023002"/>
    </source>
</evidence>
<feature type="domain" description="FAD dependent oxidoreductase" evidence="2">
    <location>
        <begin position="7"/>
        <end position="361"/>
    </location>
</feature>
<dbReference type="SUPFAM" id="SSF51905">
    <property type="entry name" value="FAD/NAD(P)-binding domain"/>
    <property type="match status" value="1"/>
</dbReference>
<reference evidence="3 4" key="1">
    <citation type="submission" date="2020-07" db="EMBL/GenBank/DDBJ databases">
        <title>Sequencing the genomes of 1000 actinobacteria strains.</title>
        <authorList>
            <person name="Klenk H.-P."/>
        </authorList>
    </citation>
    <scope>NUCLEOTIDE SEQUENCE [LARGE SCALE GENOMIC DNA]</scope>
    <source>
        <strain evidence="3 4">DSM 26341</strain>
    </source>
</reference>
<organism evidence="3 4">
    <name type="scientific">Spelaeicoccus albus</name>
    <dbReference type="NCBI Taxonomy" id="1280376"/>
    <lineage>
        <taxon>Bacteria</taxon>
        <taxon>Bacillati</taxon>
        <taxon>Actinomycetota</taxon>
        <taxon>Actinomycetes</taxon>
        <taxon>Micrococcales</taxon>
        <taxon>Brevibacteriaceae</taxon>
        <taxon>Spelaeicoccus</taxon>
    </lineage>
</organism>
<dbReference type="PANTHER" id="PTHR13847">
    <property type="entry name" value="SARCOSINE DEHYDROGENASE-RELATED"/>
    <property type="match status" value="1"/>
</dbReference>
<dbReference type="EMBL" id="JACBZP010000001">
    <property type="protein sequence ID" value="NYI67108.1"/>
    <property type="molecule type" value="Genomic_DNA"/>
</dbReference>
<keyword evidence="1" id="KW-0560">Oxidoreductase</keyword>
<evidence type="ECO:0000313" key="3">
    <source>
        <dbReference type="EMBL" id="NYI67108.1"/>
    </source>
</evidence>